<evidence type="ECO:0000313" key="2">
    <source>
        <dbReference type="Proteomes" id="UP001212997"/>
    </source>
</evidence>
<accession>A0AAD5UXD1</accession>
<sequence>MKALVETIELAVPLSSKPLKVVSIQDVVWAGERMLEATLSPNQCPPVLIYFPSGTSRPSSSLSRFQGMLGMMEVAAEAGINTPTVLYCRRPPSLDVGRAMVMFLKDTKAQPLMEIWPRLCKTRKEAVIKELASVMLKLYRYNIGSICTTRKVHVKGLPTRDNSGLSIPCFFQGPLASVPPLTACPVSLLYFQTLATQTQILMDIAERNPNAFLSFWPSIDPQALNQDERKAIRDTWTKLYDLATYHCLPVYATRPVVGQQAADYADKLFLKQSTGIYHDLDLPRLLVSFEGGNAKIIIGSGWEYSYHAPHWSVSRMPSWLIPEFSGPRMPPFTEQERLDICDSIYGHIQKESRDWIICYAFGIPNRYFEDCLKSFWTSRKSVERRLKLLEECWRRDHPLPWPVTEQGTAVNASHYAEWALESFLKHPRFLAVRDIWGDLRVAPTSEILTNADGSINTELLDELSPYLDKAAIGELLQGTQHGHCGLS</sequence>
<protein>
    <submittedName>
        <fullName evidence="1">Uncharacterized protein</fullName>
    </submittedName>
</protein>
<proteinExistence type="predicted"/>
<dbReference type="Proteomes" id="UP001212997">
    <property type="component" value="Unassembled WGS sequence"/>
</dbReference>
<name>A0AAD5UXD1_9APHY</name>
<organism evidence="1 2">
    <name type="scientific">Meripilus lineatus</name>
    <dbReference type="NCBI Taxonomy" id="2056292"/>
    <lineage>
        <taxon>Eukaryota</taxon>
        <taxon>Fungi</taxon>
        <taxon>Dikarya</taxon>
        <taxon>Basidiomycota</taxon>
        <taxon>Agaricomycotina</taxon>
        <taxon>Agaricomycetes</taxon>
        <taxon>Polyporales</taxon>
        <taxon>Meripilaceae</taxon>
        <taxon>Meripilus</taxon>
    </lineage>
</organism>
<dbReference type="EMBL" id="JANAWD010000496">
    <property type="protein sequence ID" value="KAJ3478639.1"/>
    <property type="molecule type" value="Genomic_DNA"/>
</dbReference>
<gene>
    <name evidence="1" type="ORF">NLI96_g9616</name>
</gene>
<comment type="caution">
    <text evidence="1">The sequence shown here is derived from an EMBL/GenBank/DDBJ whole genome shotgun (WGS) entry which is preliminary data.</text>
</comment>
<evidence type="ECO:0000313" key="1">
    <source>
        <dbReference type="EMBL" id="KAJ3478639.1"/>
    </source>
</evidence>
<dbReference type="AlphaFoldDB" id="A0AAD5UXD1"/>
<keyword evidence="2" id="KW-1185">Reference proteome</keyword>
<reference evidence="1" key="1">
    <citation type="submission" date="2022-07" db="EMBL/GenBank/DDBJ databases">
        <title>Genome Sequence of Physisporinus lineatus.</title>
        <authorList>
            <person name="Buettner E."/>
        </authorList>
    </citation>
    <scope>NUCLEOTIDE SEQUENCE</scope>
    <source>
        <strain evidence="1">VT162</strain>
    </source>
</reference>